<organism evidence="1 2">
    <name type="scientific">Stachybotrys chartarum (strain CBS 109288 / IBT 7711)</name>
    <name type="common">Toxic black mold</name>
    <name type="synonym">Stilbospora chartarum</name>
    <dbReference type="NCBI Taxonomy" id="1280523"/>
    <lineage>
        <taxon>Eukaryota</taxon>
        <taxon>Fungi</taxon>
        <taxon>Dikarya</taxon>
        <taxon>Ascomycota</taxon>
        <taxon>Pezizomycotina</taxon>
        <taxon>Sordariomycetes</taxon>
        <taxon>Hypocreomycetidae</taxon>
        <taxon>Hypocreales</taxon>
        <taxon>Stachybotryaceae</taxon>
        <taxon>Stachybotrys</taxon>
    </lineage>
</organism>
<keyword evidence="2" id="KW-1185">Reference proteome</keyword>
<accession>A0A084B885</accession>
<proteinExistence type="predicted"/>
<evidence type="ECO:0000313" key="1">
    <source>
        <dbReference type="EMBL" id="KEY73764.1"/>
    </source>
</evidence>
<gene>
    <name evidence="1" type="ORF">S7711_10661</name>
</gene>
<protein>
    <submittedName>
        <fullName evidence="1">Uncharacterized protein</fullName>
    </submittedName>
</protein>
<evidence type="ECO:0000313" key="2">
    <source>
        <dbReference type="Proteomes" id="UP000028045"/>
    </source>
</evidence>
<dbReference type="AlphaFoldDB" id="A0A084B885"/>
<dbReference type="EMBL" id="KL647752">
    <property type="protein sequence ID" value="KEY73764.1"/>
    <property type="molecule type" value="Genomic_DNA"/>
</dbReference>
<dbReference type="Proteomes" id="UP000028045">
    <property type="component" value="Unassembled WGS sequence"/>
</dbReference>
<dbReference type="HOGENOM" id="CLU_1636519_0_0_1"/>
<sequence length="162" mass="18251">MRRGPIAGQQEWFRQWHQDIASLLMLACLSLELFPRSMRRRLYARREKGTYQHRFPTKGDIAADATPYLFSMEDIHRAVCLMMAAFTRRAPGRNVISSKNPPGRMGPFPGYHDANIARPVIHGLGEIEDTEANFTIRNAMGRYCLAGLPASGGTASRIAQKF</sequence>
<reference evidence="1 2" key="1">
    <citation type="journal article" date="2014" name="BMC Genomics">
        <title>Comparative genome sequencing reveals chemotype-specific gene clusters in the toxigenic black mold Stachybotrys.</title>
        <authorList>
            <person name="Semeiks J."/>
            <person name="Borek D."/>
            <person name="Otwinowski Z."/>
            <person name="Grishin N.V."/>
        </authorList>
    </citation>
    <scope>NUCLEOTIDE SEQUENCE [LARGE SCALE GENOMIC DNA]</scope>
    <source>
        <strain evidence="2">CBS 109288 / IBT 7711</strain>
    </source>
</reference>
<name>A0A084B885_STACB</name>